<evidence type="ECO:0000313" key="2">
    <source>
        <dbReference type="Proteomes" id="UP000306584"/>
    </source>
</evidence>
<reference evidence="1 2" key="1">
    <citation type="submission" date="2018-10" db="EMBL/GenBank/DDBJ databases">
        <title>Fifty Aureobasidium pullulans genomes reveal a recombining polyextremotolerant generalist.</title>
        <authorList>
            <person name="Gostincar C."/>
            <person name="Turk M."/>
            <person name="Zajc J."/>
            <person name="Gunde-Cimerman N."/>
        </authorList>
    </citation>
    <scope>NUCLEOTIDE SEQUENCE [LARGE SCALE GENOMIC DNA]</scope>
    <source>
        <strain evidence="1 2">EXF-6604</strain>
    </source>
</reference>
<accession>A0A4S9JMH7</accession>
<comment type="caution">
    <text evidence="1">The sequence shown here is derived from an EMBL/GenBank/DDBJ whole genome shotgun (WGS) entry which is preliminary data.</text>
</comment>
<proteinExistence type="predicted"/>
<evidence type="ECO:0000313" key="1">
    <source>
        <dbReference type="EMBL" id="THY03902.1"/>
    </source>
</evidence>
<sequence length="332" mass="37628">MLCKTFKNFSESHRPTPTSKRAIYFPDDSDKARFVWLETHRLESGYVVAWFDTLLGGNQRAQSCRQIPQSFEPMAAPEHIIRVHLSDSRETDGSSINLSVDKIANGHLSPDWLGPILAYGRGGLETDPKDCIDLDTVDFRHLAELFEFAGLTRAVSINCKGTQDIVGKPVFEQKLLLPDKVEMVRTHRESSEISRWIGVPLRAVTGFTYREFQNPGYDIKNELSTMLHVVCEVGVGRSLPMESWERVWGKASGYWQNGGDAIVMMEDGKPLSINHVKALCAWCTDELQPLFEKAMGNGSSDEMRREVVAQITKESFEAFREKFKKFGRPTEY</sequence>
<name>A0A4S9JMH7_AURPU</name>
<protein>
    <submittedName>
        <fullName evidence="1">Uncharacterized protein</fullName>
    </submittedName>
</protein>
<dbReference type="Proteomes" id="UP000306584">
    <property type="component" value="Unassembled WGS sequence"/>
</dbReference>
<gene>
    <name evidence="1" type="ORF">D6D01_10164</name>
</gene>
<organism evidence="1 2">
    <name type="scientific">Aureobasidium pullulans</name>
    <name type="common">Black yeast</name>
    <name type="synonym">Pullularia pullulans</name>
    <dbReference type="NCBI Taxonomy" id="5580"/>
    <lineage>
        <taxon>Eukaryota</taxon>
        <taxon>Fungi</taxon>
        <taxon>Dikarya</taxon>
        <taxon>Ascomycota</taxon>
        <taxon>Pezizomycotina</taxon>
        <taxon>Dothideomycetes</taxon>
        <taxon>Dothideomycetidae</taxon>
        <taxon>Dothideales</taxon>
        <taxon>Saccotheciaceae</taxon>
        <taxon>Aureobasidium</taxon>
    </lineage>
</organism>
<dbReference type="EMBL" id="QZBD01000861">
    <property type="protein sequence ID" value="THY03902.1"/>
    <property type="molecule type" value="Genomic_DNA"/>
</dbReference>
<dbReference type="AlphaFoldDB" id="A0A4S9JMH7"/>